<dbReference type="RefSeq" id="WP_092592877.1">
    <property type="nucleotide sequence ID" value="NZ_FMWL01000022.1"/>
</dbReference>
<evidence type="ECO:0000256" key="2">
    <source>
        <dbReference type="SAM" id="Coils"/>
    </source>
</evidence>
<comment type="similarity">
    <text evidence="1">Belongs to the UPF0473 family.</text>
</comment>
<keyword evidence="4" id="KW-1185">Reference proteome</keyword>
<gene>
    <name evidence="3" type="ORF">SAMN03080599_02989</name>
</gene>
<dbReference type="InterPro" id="IPR009711">
    <property type="entry name" value="UPF0473"/>
</dbReference>
<keyword evidence="2" id="KW-0175">Coiled coil</keyword>
<dbReference type="OrthoDB" id="9811971at2"/>
<protein>
    <recommendedName>
        <fullName evidence="1">UPF0473 protein SAMN03080599_02989</fullName>
    </recommendedName>
</protein>
<dbReference type="STRING" id="1120920.SAMN03080599_02989"/>
<sequence length="99" mass="11353">MEEDRIIVLTDEDGNDVEFEVIVTMEVEGSEYAVMLPLDGSEEAVIFKIVVDENGNEIMETVMDDEEFEAVAAAYEDLIEEMELEDDEFEDIEVEEIKH</sequence>
<dbReference type="HAMAP" id="MF_01448">
    <property type="entry name" value="UPF0473"/>
    <property type="match status" value="1"/>
</dbReference>
<dbReference type="AlphaFoldDB" id="A0A1G5S801"/>
<organism evidence="3 4">
    <name type="scientific">Acidaminobacter hydrogenoformans DSM 2784</name>
    <dbReference type="NCBI Taxonomy" id="1120920"/>
    <lineage>
        <taxon>Bacteria</taxon>
        <taxon>Bacillati</taxon>
        <taxon>Bacillota</taxon>
        <taxon>Clostridia</taxon>
        <taxon>Peptostreptococcales</taxon>
        <taxon>Acidaminobacteraceae</taxon>
        <taxon>Acidaminobacter</taxon>
    </lineage>
</organism>
<dbReference type="EMBL" id="FMWL01000022">
    <property type="protein sequence ID" value="SCZ81749.1"/>
    <property type="molecule type" value="Genomic_DNA"/>
</dbReference>
<evidence type="ECO:0000256" key="1">
    <source>
        <dbReference type="HAMAP-Rule" id="MF_01448"/>
    </source>
</evidence>
<accession>A0A1G5S801</accession>
<name>A0A1G5S801_9FIRM</name>
<evidence type="ECO:0000313" key="3">
    <source>
        <dbReference type="EMBL" id="SCZ81749.1"/>
    </source>
</evidence>
<proteinExistence type="inferred from homology"/>
<evidence type="ECO:0000313" key="4">
    <source>
        <dbReference type="Proteomes" id="UP000199208"/>
    </source>
</evidence>
<dbReference type="Pfam" id="PF06949">
    <property type="entry name" value="DUF1292"/>
    <property type="match status" value="1"/>
</dbReference>
<reference evidence="3 4" key="1">
    <citation type="submission" date="2016-10" db="EMBL/GenBank/DDBJ databases">
        <authorList>
            <person name="de Groot N.N."/>
        </authorList>
    </citation>
    <scope>NUCLEOTIDE SEQUENCE [LARGE SCALE GENOMIC DNA]</scope>
    <source>
        <strain evidence="3 4">DSM 2784</strain>
    </source>
</reference>
<feature type="coiled-coil region" evidence="2">
    <location>
        <begin position="65"/>
        <end position="95"/>
    </location>
</feature>
<dbReference type="Proteomes" id="UP000199208">
    <property type="component" value="Unassembled WGS sequence"/>
</dbReference>